<proteinExistence type="predicted"/>
<dbReference type="Gene3D" id="3.10.310.70">
    <property type="match status" value="1"/>
</dbReference>
<name>A0A9J7ATD0_9PROT</name>
<dbReference type="PANTHER" id="PTHR22642:SF2">
    <property type="entry name" value="PROTEIN LONG AFTER FAR-RED 3"/>
    <property type="match status" value="1"/>
</dbReference>
<gene>
    <name evidence="2" type="ORF">NUH88_20355</name>
</gene>
<accession>A0A9J7ATD0</accession>
<dbReference type="AlphaFoldDB" id="A0A9J7ATD0"/>
<dbReference type="SUPFAM" id="SSF51556">
    <property type="entry name" value="Metallo-dependent hydrolases"/>
    <property type="match status" value="1"/>
</dbReference>
<evidence type="ECO:0000313" key="2">
    <source>
        <dbReference type="EMBL" id="UUX49737.1"/>
    </source>
</evidence>
<dbReference type="KEGG" id="naci:NUH88_20355"/>
<dbReference type="InterPro" id="IPR013108">
    <property type="entry name" value="Amidohydro_3"/>
</dbReference>
<keyword evidence="3" id="KW-1185">Reference proteome</keyword>
<dbReference type="InterPro" id="IPR011059">
    <property type="entry name" value="Metal-dep_hydrolase_composite"/>
</dbReference>
<dbReference type="Gene3D" id="2.30.40.10">
    <property type="entry name" value="Urease, subunit C, domain 1"/>
    <property type="match status" value="1"/>
</dbReference>
<evidence type="ECO:0000313" key="3">
    <source>
        <dbReference type="Proteomes" id="UP001060336"/>
    </source>
</evidence>
<dbReference type="PANTHER" id="PTHR22642">
    <property type="entry name" value="IMIDAZOLONEPROPIONASE"/>
    <property type="match status" value="1"/>
</dbReference>
<protein>
    <submittedName>
        <fullName evidence="2">Amidohydrolase</fullName>
    </submittedName>
</protein>
<reference evidence="2" key="1">
    <citation type="submission" date="2022-08" db="EMBL/GenBank/DDBJ databases">
        <title>Nisaea acidiphila sp. nov., isolated from a marine algal debris and emended description of the genus Nisaea Urios et al. 2008.</title>
        <authorList>
            <person name="Kwon K."/>
        </authorList>
    </citation>
    <scope>NUCLEOTIDE SEQUENCE</scope>
    <source>
        <strain evidence="2">MEBiC11861</strain>
    </source>
</reference>
<dbReference type="GO" id="GO:0016810">
    <property type="term" value="F:hydrolase activity, acting on carbon-nitrogen (but not peptide) bonds"/>
    <property type="evidence" value="ECO:0007669"/>
    <property type="project" value="InterPro"/>
</dbReference>
<evidence type="ECO:0000259" key="1">
    <source>
        <dbReference type="Pfam" id="PF07969"/>
    </source>
</evidence>
<dbReference type="InterPro" id="IPR032466">
    <property type="entry name" value="Metal_Hydrolase"/>
</dbReference>
<feature type="domain" description="Amidohydrolase 3" evidence="1">
    <location>
        <begin position="52"/>
        <end position="534"/>
    </location>
</feature>
<dbReference type="SUPFAM" id="SSF51338">
    <property type="entry name" value="Composite domain of metallo-dependent hydrolases"/>
    <property type="match status" value="1"/>
</dbReference>
<sequence>MVTAKADLVLRGGNVFLGRGAGFAESVAIWGGRVIAHGTDSEIDALVGTGTRIVDLRGRLAAPGLNDAHQHLLMVGLGLSEVDCKTDTQMQALLAKIKARAEKAKPGEWIFGRGYDHFELDAKRHPFREELDQVAPNNPVYVKRTCGHMGVANSAALKLAGIDEGTPQPEGGHIESQNGKLTGLLQERAQEMITAVLSDHSIEALAEGVRAGQQHNLSLGFTSVTDPGVGLRQGYDEWKAYQQLKRQGGFGLRMHLMMLAGASGWPDRAIDLGLMTGDGDEWLRVGPMKLFTDGSAGGKTAAMFDPYVGEPENTGIMIYEDQQLFDYVKDYHDRGYQVATHAIGDRAIEQVLTAYELAIGNDVEAQGNRRHRIEHCGFLSPEQLARMKRVGVLPAPQSIFMYEFGDLYVDVLGEQMAAKAYPFRSFLDAGVYPSASSDAPVSSTNPFQNIYSMITRKTKRGTELGPDQRLTLEEALHCYSYCGAYGSFEEDIKGTLGPGQLGDVTVFDRDLFAVEPEEILEASADFAIVGGEIMHDRLGEAA</sequence>
<dbReference type="Gene3D" id="3.20.20.140">
    <property type="entry name" value="Metal-dependent hydrolases"/>
    <property type="match status" value="1"/>
</dbReference>
<dbReference type="EMBL" id="CP102480">
    <property type="protein sequence ID" value="UUX49737.1"/>
    <property type="molecule type" value="Genomic_DNA"/>
</dbReference>
<dbReference type="Pfam" id="PF07969">
    <property type="entry name" value="Amidohydro_3"/>
    <property type="match status" value="1"/>
</dbReference>
<dbReference type="Proteomes" id="UP001060336">
    <property type="component" value="Chromosome"/>
</dbReference>
<dbReference type="RefSeq" id="WP_257768571.1">
    <property type="nucleotide sequence ID" value="NZ_CP102480.1"/>
</dbReference>
<dbReference type="InterPro" id="IPR033932">
    <property type="entry name" value="YtcJ-like"/>
</dbReference>
<organism evidence="2 3">
    <name type="scientific">Nisaea acidiphila</name>
    <dbReference type="NCBI Taxonomy" id="1862145"/>
    <lineage>
        <taxon>Bacteria</taxon>
        <taxon>Pseudomonadati</taxon>
        <taxon>Pseudomonadota</taxon>
        <taxon>Alphaproteobacteria</taxon>
        <taxon>Rhodospirillales</taxon>
        <taxon>Thalassobaculaceae</taxon>
        <taxon>Nisaea</taxon>
    </lineage>
</organism>
<dbReference type="CDD" id="cd01300">
    <property type="entry name" value="YtcJ_like"/>
    <property type="match status" value="1"/>
</dbReference>